<dbReference type="SUPFAM" id="SSF48371">
    <property type="entry name" value="ARM repeat"/>
    <property type="match status" value="1"/>
</dbReference>
<feature type="coiled-coil region" evidence="1">
    <location>
        <begin position="422"/>
        <end position="477"/>
    </location>
</feature>
<dbReference type="OrthoDB" id="310184at2759"/>
<dbReference type="InterPro" id="IPR011989">
    <property type="entry name" value="ARM-like"/>
</dbReference>
<reference evidence="2" key="1">
    <citation type="submission" date="2019-06" db="EMBL/GenBank/DDBJ databases">
        <authorList>
            <person name="Zheng W."/>
        </authorList>
    </citation>
    <scope>NUCLEOTIDE SEQUENCE</scope>
    <source>
        <strain evidence="2">QDHG01</strain>
    </source>
</reference>
<proteinExistence type="predicted"/>
<dbReference type="InterPro" id="IPR016024">
    <property type="entry name" value="ARM-type_fold"/>
</dbReference>
<gene>
    <name evidence="2" type="ORF">FGO68_gene16607</name>
</gene>
<organism evidence="2 3">
    <name type="scientific">Halteria grandinella</name>
    <dbReference type="NCBI Taxonomy" id="5974"/>
    <lineage>
        <taxon>Eukaryota</taxon>
        <taxon>Sar</taxon>
        <taxon>Alveolata</taxon>
        <taxon>Ciliophora</taxon>
        <taxon>Intramacronucleata</taxon>
        <taxon>Spirotrichea</taxon>
        <taxon>Stichotrichia</taxon>
        <taxon>Sporadotrichida</taxon>
        <taxon>Halteriidae</taxon>
        <taxon>Halteria</taxon>
    </lineage>
</organism>
<feature type="coiled-coil region" evidence="1">
    <location>
        <begin position="284"/>
        <end position="357"/>
    </location>
</feature>
<evidence type="ECO:0000313" key="3">
    <source>
        <dbReference type="Proteomes" id="UP000785679"/>
    </source>
</evidence>
<accession>A0A8J8P0H3</accession>
<feature type="coiled-coil region" evidence="1">
    <location>
        <begin position="160"/>
        <end position="216"/>
    </location>
</feature>
<dbReference type="Gene3D" id="1.25.10.10">
    <property type="entry name" value="Leucine-rich Repeat Variant"/>
    <property type="match status" value="1"/>
</dbReference>
<name>A0A8J8P0H3_HALGN</name>
<evidence type="ECO:0000256" key="1">
    <source>
        <dbReference type="SAM" id="Coils"/>
    </source>
</evidence>
<protein>
    <submittedName>
        <fullName evidence="2">Uncharacterized protein</fullName>
    </submittedName>
</protein>
<evidence type="ECO:0000313" key="2">
    <source>
        <dbReference type="EMBL" id="TNV83411.1"/>
    </source>
</evidence>
<dbReference type="Proteomes" id="UP000785679">
    <property type="component" value="Unassembled WGS sequence"/>
</dbReference>
<dbReference type="AlphaFoldDB" id="A0A8J8P0H3"/>
<sequence>MEIEGPNAFIDCIIAYSKNLETNSVSEDLEDLFYKLAEGREVLPENASASVIDAFLAICVHIISSVKQGVSNRAIKILFNYLKNDQKVFNRFKVTRLIVRKMKLVDYMFSPNQEIADLCLDFTSFLLRYNRELDYQDFSEDQTILQKIKKAETYRTWADIEDMANTLSQLRASIEEQNAHVANGMQEMYQGIEKFKKDENNKKNDMNKEIQRIIQDIAKLKDFQAPPPAAPGSAGQTQNSNKFGSSSIASMDIITEVKASMTKLLENKIIDLEFNLNNKIVTRIENIEKNSEIHLRTAQNLENRYTIDSKRMEKLEETMAEQINIIESMNRRQKSFMEGQDELKKNLMVRIQRLENDFISKTFEALDQKFDFKHFEQTVKKLQGDMDVFRVDFLTFKEVQVGKIDNIDVIFKKVANDSFSKVREVEAELNLIKDEFLKLTQENIRETATLHERIGQIANEIIEIKNEKKALTNLRSRVHWASDASQKVEALVEETNNLYFMIQRFIDEHAVDRIKQLRSGEVQLRDKMNIMDWLARNSDFLSADPIQECIIAFKELYNTDNATLKNAYIFAKHSSNVISTIMMSLEQYQKQSRDDEVTQKLTILFSILEPLLINDQNLDKALSLQGVVLVSKFLDRSSIQDKPQNYVKYLIRCMTSCLRQDQGIISALQTGDFIDKMIEIVRVINEEEVVANASKCLRICCRDDHNLDVLVKKRKDIANVLIETLNMHAYSDAISQEVLSALRSFTRKTEYIILIFLENLKVIIEIAKSSKNDKVKSLAIQVLKNCSKVADYERMLAQNNALEMINSLVPKVPAKKM</sequence>
<keyword evidence="3" id="KW-1185">Reference proteome</keyword>
<comment type="caution">
    <text evidence="2">The sequence shown here is derived from an EMBL/GenBank/DDBJ whole genome shotgun (WGS) entry which is preliminary data.</text>
</comment>
<keyword evidence="1" id="KW-0175">Coiled coil</keyword>
<dbReference type="EMBL" id="RRYP01003866">
    <property type="protein sequence ID" value="TNV83411.1"/>
    <property type="molecule type" value="Genomic_DNA"/>
</dbReference>